<protein>
    <recommendedName>
        <fullName evidence="6">Phospholipid/glycerol acyltransferase domain-containing protein</fullName>
    </recommendedName>
</protein>
<dbReference type="InterPro" id="IPR032098">
    <property type="entry name" value="Acyltransf_C"/>
</dbReference>
<dbReference type="Pfam" id="PF01553">
    <property type="entry name" value="Acyltransferase"/>
    <property type="match status" value="1"/>
</dbReference>
<dbReference type="GO" id="GO:0036149">
    <property type="term" value="P:phosphatidylinositol acyl-chain remodeling"/>
    <property type="evidence" value="ECO:0007669"/>
    <property type="project" value="TreeGrafter"/>
</dbReference>
<keyword evidence="3" id="KW-0012">Acyltransferase</keyword>
<dbReference type="CDD" id="cd07990">
    <property type="entry name" value="LPLAT_LCLAT1-like"/>
    <property type="match status" value="1"/>
</dbReference>
<evidence type="ECO:0000256" key="3">
    <source>
        <dbReference type="ARBA" id="ARBA00023315"/>
    </source>
</evidence>
<keyword evidence="2" id="KW-0808">Transferase</keyword>
<feature type="region of interest" description="Disordered" evidence="4">
    <location>
        <begin position="489"/>
        <end position="670"/>
    </location>
</feature>
<keyword evidence="5" id="KW-0472">Membrane</keyword>
<feature type="domain" description="Phospholipid/glycerol acyltransferase" evidence="6">
    <location>
        <begin position="131"/>
        <end position="253"/>
    </location>
</feature>
<dbReference type="Gene3D" id="3.40.50.720">
    <property type="entry name" value="NAD(P)-binding Rossmann-like Domain"/>
    <property type="match status" value="1"/>
</dbReference>
<dbReference type="Pfam" id="PF16076">
    <property type="entry name" value="Acyltransf_C"/>
    <property type="match status" value="1"/>
</dbReference>
<dbReference type="InterPro" id="IPR036291">
    <property type="entry name" value="NAD(P)-bd_dom_sf"/>
</dbReference>
<dbReference type="SUPFAM" id="SSF69593">
    <property type="entry name" value="Glycerol-3-phosphate (1)-acyltransferase"/>
    <property type="match status" value="1"/>
</dbReference>
<feature type="compositionally biased region" description="Basic and acidic residues" evidence="4">
    <location>
        <begin position="660"/>
        <end position="670"/>
    </location>
</feature>
<keyword evidence="8" id="KW-1185">Reference proteome</keyword>
<feature type="transmembrane region" description="Helical" evidence="5">
    <location>
        <begin position="47"/>
        <end position="71"/>
    </location>
</feature>
<dbReference type="PRINTS" id="PR00081">
    <property type="entry name" value="GDHRDH"/>
</dbReference>
<gene>
    <name evidence="7" type="ORF">OEA41_003943</name>
</gene>
<evidence type="ECO:0000256" key="5">
    <source>
        <dbReference type="SAM" id="Phobius"/>
    </source>
</evidence>
<dbReference type="GO" id="GO:0016746">
    <property type="term" value="F:acyltransferase activity"/>
    <property type="evidence" value="ECO:0007669"/>
    <property type="project" value="UniProtKB-KW"/>
</dbReference>
<dbReference type="SMART" id="SM00563">
    <property type="entry name" value="PlsC"/>
    <property type="match status" value="1"/>
</dbReference>
<evidence type="ECO:0000256" key="4">
    <source>
        <dbReference type="SAM" id="MobiDB-lite"/>
    </source>
</evidence>
<comment type="similarity">
    <text evidence="1">Belongs to the 1-acyl-sn-glycerol-3-phosphate acyltransferase family.</text>
</comment>
<dbReference type="InterPro" id="IPR002347">
    <property type="entry name" value="SDR_fam"/>
</dbReference>
<evidence type="ECO:0000256" key="1">
    <source>
        <dbReference type="ARBA" id="ARBA00008655"/>
    </source>
</evidence>
<organism evidence="7 8">
    <name type="scientific">Lepraria neglecta</name>
    <dbReference type="NCBI Taxonomy" id="209136"/>
    <lineage>
        <taxon>Eukaryota</taxon>
        <taxon>Fungi</taxon>
        <taxon>Dikarya</taxon>
        <taxon>Ascomycota</taxon>
        <taxon>Pezizomycotina</taxon>
        <taxon>Lecanoromycetes</taxon>
        <taxon>OSLEUM clade</taxon>
        <taxon>Lecanoromycetidae</taxon>
        <taxon>Lecanorales</taxon>
        <taxon>Lecanorineae</taxon>
        <taxon>Stereocaulaceae</taxon>
        <taxon>Lepraria</taxon>
    </lineage>
</organism>
<evidence type="ECO:0000259" key="6">
    <source>
        <dbReference type="SMART" id="SM00563"/>
    </source>
</evidence>
<dbReference type="AlphaFoldDB" id="A0AAD9Z5G7"/>
<feature type="compositionally biased region" description="Low complexity" evidence="4">
    <location>
        <begin position="489"/>
        <end position="508"/>
    </location>
</feature>
<feature type="compositionally biased region" description="Polar residues" evidence="4">
    <location>
        <begin position="544"/>
        <end position="553"/>
    </location>
</feature>
<feature type="compositionally biased region" description="Low complexity" evidence="4">
    <location>
        <begin position="604"/>
        <end position="621"/>
    </location>
</feature>
<dbReference type="Proteomes" id="UP001276659">
    <property type="component" value="Unassembled WGS sequence"/>
</dbReference>
<keyword evidence="5" id="KW-0812">Transmembrane</keyword>
<accession>A0AAD9Z5G7</accession>
<dbReference type="InterPro" id="IPR002123">
    <property type="entry name" value="Plipid/glycerol_acylTrfase"/>
</dbReference>
<dbReference type="GO" id="GO:0005783">
    <property type="term" value="C:endoplasmic reticulum"/>
    <property type="evidence" value="ECO:0007669"/>
    <property type="project" value="TreeGrafter"/>
</dbReference>
<dbReference type="SUPFAM" id="SSF51735">
    <property type="entry name" value="NAD(P)-binding Rossmann-fold domains"/>
    <property type="match status" value="1"/>
</dbReference>
<evidence type="ECO:0000256" key="2">
    <source>
        <dbReference type="ARBA" id="ARBA00022679"/>
    </source>
</evidence>
<proteinExistence type="inferred from homology"/>
<name>A0AAD9Z5G7_9LECA</name>
<dbReference type="PANTHER" id="PTHR10983">
    <property type="entry name" value="1-ACYLGLYCEROL-3-PHOSPHATE ACYLTRANSFERASE-RELATED"/>
    <property type="match status" value="1"/>
</dbReference>
<comment type="caution">
    <text evidence="7">The sequence shown here is derived from an EMBL/GenBank/DDBJ whole genome shotgun (WGS) entry which is preliminary data.</text>
</comment>
<evidence type="ECO:0000313" key="8">
    <source>
        <dbReference type="Proteomes" id="UP001276659"/>
    </source>
</evidence>
<reference evidence="7" key="1">
    <citation type="submission" date="2022-11" db="EMBL/GenBank/DDBJ databases">
        <title>Chromosomal genome sequence assembly and mating type (MAT) locus characterization of the leprose asexual lichenized fungus Lepraria neglecta (Nyl.) Erichsen.</title>
        <authorList>
            <person name="Allen J.L."/>
            <person name="Pfeffer B."/>
        </authorList>
    </citation>
    <scope>NUCLEOTIDE SEQUENCE</scope>
    <source>
        <strain evidence="7">Allen 5258</strain>
    </source>
</reference>
<feature type="transmembrane region" description="Helical" evidence="5">
    <location>
        <begin position="378"/>
        <end position="399"/>
    </location>
</feature>
<keyword evidence="5" id="KW-1133">Transmembrane helix</keyword>
<dbReference type="EMBL" id="JASNWA010000008">
    <property type="protein sequence ID" value="KAK3171859.1"/>
    <property type="molecule type" value="Genomic_DNA"/>
</dbReference>
<dbReference type="CDD" id="cd05233">
    <property type="entry name" value="SDR_c"/>
    <property type="match status" value="1"/>
</dbReference>
<dbReference type="Pfam" id="PF00106">
    <property type="entry name" value="adh_short"/>
    <property type="match status" value="1"/>
</dbReference>
<evidence type="ECO:0000313" key="7">
    <source>
        <dbReference type="EMBL" id="KAK3171859.1"/>
    </source>
</evidence>
<dbReference type="PANTHER" id="PTHR10983:SF16">
    <property type="entry name" value="LYSOCARDIOLIPIN ACYLTRANSFERASE 1"/>
    <property type="match status" value="1"/>
</dbReference>
<feature type="transmembrane region" description="Helical" evidence="5">
    <location>
        <begin position="145"/>
        <end position="163"/>
    </location>
</feature>
<sequence>MASNAPRTIAGVNVERDFGYGISTKPAKAPEGEPQPGQSKASRALSLASYFVGGCMAINASQFLGAPLYLINEDWYNAWIAFTKQSWGLLTMTMTQWWAPTVVRISGDSSVRGQLLKTTDGSLFCNFPERMILIANHQIYTDWLYLWWIGYTAGMHGRIYVVLKESLKRIPVIGWGMQFSQFIFLKRKWEQDKPRMAAHLQKFNNRKDLMWLMMFPEGTNLADSTREASKKWAEKNGISDMQHTLLPRSTGLQFILQELRQTVDYVYDCTIAYEGVPRGEYAQDIFTVGASYFGGKPPKSVNMYWRRFLVSSIPVDDPKKFELWLRQRWVEKDKFIEDYYRTGRFPADEGVSKDQKGQTIRGAGHIDAEIRPKYWYEFLQVFAPIGLFALVLYMFYGALPTKVLDQIKSLDQKIVLKQIDAYQKGQIKMPDKKRLKAVAAKALQDQQKVPGSKLRNAALSQGVVTLNGKPLADFPAKGLDDKTAAKALSAKKPTKLKPASKAATSKKPVTLNGKPIGSATSKKPVTLNGKPLQDFPAKGLDKALNTSGTTAQPSIAKLSSAPKLPAKGAASNKPQPQKRKPMKELKTEQTSTAAPKSTEEKPAVKQAPTKTKVKPKASSAPKKAETKPAVKPKASVAPKQPIAKPQMPSAPQTVAGSEASEDKQVESADVRRARKKLELRQGDGFTSTVHSETYPTIDSTRANLKGKNVFICGASRGIGRTIAVSFAKAGAESIAIGARSDLTATETATVDAATAAKRKVPKVLQVKLDVTDQKSVSSAAEEIEKAFGRLDIIVHNSGVVGKPALLADGDPDDWWNTWTTNLYGPYLVTRAFLPLLIKGGDKQIVFVSSVGSFLKSPNLSAYQASKLALLRFAEFVSAEYGDKGVLPFCIHPGNIPGTDILGPGGVPEDMKHIFTETVELAADAIVYLTKEKREWLAGRYVSCTWDMKELMAKKDEVIKGDKLKVGLVL</sequence>